<dbReference type="Pfam" id="PF02518">
    <property type="entry name" value="HATPase_c"/>
    <property type="match status" value="1"/>
</dbReference>
<feature type="domain" description="Histidine kinase/HSP90-like ATPase" evidence="14">
    <location>
        <begin position="239"/>
        <end position="333"/>
    </location>
</feature>
<evidence type="ECO:0000256" key="3">
    <source>
        <dbReference type="ARBA" id="ARBA00012438"/>
    </source>
</evidence>
<dbReference type="EMBL" id="CP119312">
    <property type="protein sequence ID" value="WEK04707.1"/>
    <property type="molecule type" value="Genomic_DNA"/>
</dbReference>
<evidence type="ECO:0000256" key="1">
    <source>
        <dbReference type="ARBA" id="ARBA00000085"/>
    </source>
</evidence>
<evidence type="ECO:0000256" key="8">
    <source>
        <dbReference type="ARBA" id="ARBA00022777"/>
    </source>
</evidence>
<dbReference type="GO" id="GO:0016020">
    <property type="term" value="C:membrane"/>
    <property type="evidence" value="ECO:0007669"/>
    <property type="project" value="UniProtKB-SubCell"/>
</dbReference>
<dbReference type="Gene3D" id="3.30.565.10">
    <property type="entry name" value="Histidine kinase-like ATPase, C-terminal domain"/>
    <property type="match status" value="1"/>
</dbReference>
<feature type="transmembrane region" description="Helical" evidence="13">
    <location>
        <begin position="51"/>
        <end position="84"/>
    </location>
</feature>
<dbReference type="GO" id="GO:0004673">
    <property type="term" value="F:protein histidine kinase activity"/>
    <property type="evidence" value="ECO:0007669"/>
    <property type="project" value="UniProtKB-EC"/>
</dbReference>
<dbReference type="Gene3D" id="1.20.120.620">
    <property type="entry name" value="Backbone structure of the membrane domain of e. Coli histidine kinase receptor kdpd"/>
    <property type="match status" value="1"/>
</dbReference>
<dbReference type="SMART" id="SM00387">
    <property type="entry name" value="HATPase_c"/>
    <property type="match status" value="1"/>
</dbReference>
<evidence type="ECO:0000256" key="7">
    <source>
        <dbReference type="ARBA" id="ARBA00022741"/>
    </source>
</evidence>
<keyword evidence="4" id="KW-0597">Phosphoprotein</keyword>
<evidence type="ECO:0000256" key="12">
    <source>
        <dbReference type="ARBA" id="ARBA00023136"/>
    </source>
</evidence>
<keyword evidence="10 13" id="KW-1133">Transmembrane helix</keyword>
<keyword evidence="8" id="KW-0418">Kinase</keyword>
<gene>
    <name evidence="15" type="ORF">P0Y65_00150</name>
</gene>
<dbReference type="AlphaFoldDB" id="A0AAJ5VUT6"/>
<accession>A0AAJ5VUT6</accession>
<dbReference type="GO" id="GO:0005524">
    <property type="term" value="F:ATP binding"/>
    <property type="evidence" value="ECO:0007669"/>
    <property type="project" value="UniProtKB-KW"/>
</dbReference>
<dbReference type="InterPro" id="IPR003594">
    <property type="entry name" value="HATPase_dom"/>
</dbReference>
<evidence type="ECO:0000313" key="16">
    <source>
        <dbReference type="Proteomes" id="UP001217476"/>
    </source>
</evidence>
<dbReference type="PANTHER" id="PTHR41523">
    <property type="entry name" value="TWO-COMPONENT SYSTEM SENSOR PROTEIN"/>
    <property type="match status" value="1"/>
</dbReference>
<comment type="subcellular location">
    <subcellularLocation>
        <location evidence="2">Membrane</location>
        <topology evidence="2">Multi-pass membrane protein</topology>
    </subcellularLocation>
</comment>
<evidence type="ECO:0000256" key="10">
    <source>
        <dbReference type="ARBA" id="ARBA00022989"/>
    </source>
</evidence>
<evidence type="ECO:0000256" key="6">
    <source>
        <dbReference type="ARBA" id="ARBA00022692"/>
    </source>
</evidence>
<sequence length="333" mass="36567">MTNRFERASKRLLRFQATPWRWAAAAVAFALALSLRMALHDSLPPGYPFLTFFPAVILTAFIGGLLPGAVVALGSFLASWYFFIPPFDTFELNPPTALALVFFATVITVDLLVIHQMFRWLSELDQERQRSANLAASRDLMFQELQHRVSNNLSVVASLIRMQRRNVADQEAARVLDEAANRLALIGKIQRRLHDPNGQMLALGQFAREICDDLLFASGATSIKCSVVADDTKLSAERAVPTGLIIAELVANSVEHAFGPEQVGLIEVHIERLGAGAEITVRDNGQGLPADFNLSTSKSLGLTVARRFAEQLGDGLSMETDHGTVSRLRLDTL</sequence>
<evidence type="ECO:0000256" key="5">
    <source>
        <dbReference type="ARBA" id="ARBA00022679"/>
    </source>
</evidence>
<name>A0AAJ5VUT6_9HYPH</name>
<feature type="transmembrane region" description="Helical" evidence="13">
    <location>
        <begin position="96"/>
        <end position="114"/>
    </location>
</feature>
<dbReference type="GO" id="GO:0000160">
    <property type="term" value="P:phosphorelay signal transduction system"/>
    <property type="evidence" value="ECO:0007669"/>
    <property type="project" value="UniProtKB-KW"/>
</dbReference>
<keyword evidence="5" id="KW-0808">Transferase</keyword>
<organism evidence="15 16">
    <name type="scientific">Candidatus Devosia phytovorans</name>
    <dbReference type="NCBI Taxonomy" id="3121372"/>
    <lineage>
        <taxon>Bacteria</taxon>
        <taxon>Pseudomonadati</taxon>
        <taxon>Pseudomonadota</taxon>
        <taxon>Alphaproteobacteria</taxon>
        <taxon>Hyphomicrobiales</taxon>
        <taxon>Devosiaceae</taxon>
        <taxon>Devosia</taxon>
    </lineage>
</organism>
<evidence type="ECO:0000256" key="4">
    <source>
        <dbReference type="ARBA" id="ARBA00022553"/>
    </source>
</evidence>
<evidence type="ECO:0000313" key="15">
    <source>
        <dbReference type="EMBL" id="WEK04707.1"/>
    </source>
</evidence>
<dbReference type="SUPFAM" id="SSF55874">
    <property type="entry name" value="ATPase domain of HSP90 chaperone/DNA topoisomerase II/histidine kinase"/>
    <property type="match status" value="1"/>
</dbReference>
<protein>
    <recommendedName>
        <fullName evidence="3">histidine kinase</fullName>
        <ecNumber evidence="3">2.7.13.3</ecNumber>
    </recommendedName>
</protein>
<dbReference type="InterPro" id="IPR036890">
    <property type="entry name" value="HATPase_C_sf"/>
</dbReference>
<keyword evidence="12 13" id="KW-0472">Membrane</keyword>
<evidence type="ECO:0000256" key="2">
    <source>
        <dbReference type="ARBA" id="ARBA00004141"/>
    </source>
</evidence>
<comment type="catalytic activity">
    <reaction evidence="1">
        <text>ATP + protein L-histidine = ADP + protein N-phospho-L-histidine.</text>
        <dbReference type="EC" id="2.7.13.3"/>
    </reaction>
</comment>
<dbReference type="EC" id="2.7.13.3" evidence="3"/>
<dbReference type="Pfam" id="PF13493">
    <property type="entry name" value="DUF4118"/>
    <property type="match status" value="1"/>
</dbReference>
<reference evidence="15" key="1">
    <citation type="submission" date="2023-03" db="EMBL/GenBank/DDBJ databases">
        <title>Andean soil-derived lignocellulolytic bacterial consortium as a source of novel taxa and putative plastic-active enzymes.</title>
        <authorList>
            <person name="Diaz-Garcia L."/>
            <person name="Chuvochina M."/>
            <person name="Feuerriegel G."/>
            <person name="Bunk B."/>
            <person name="Sproer C."/>
            <person name="Streit W.R."/>
            <person name="Rodriguez L.M."/>
            <person name="Overmann J."/>
            <person name="Jimenez D.J."/>
        </authorList>
    </citation>
    <scope>NUCLEOTIDE SEQUENCE</scope>
    <source>
        <strain evidence="15">MAG 4196</strain>
    </source>
</reference>
<feature type="transmembrane region" description="Helical" evidence="13">
    <location>
        <begin position="20"/>
        <end position="39"/>
    </location>
</feature>
<dbReference type="InterPro" id="IPR038318">
    <property type="entry name" value="KdpD_sf"/>
</dbReference>
<keyword evidence="6 13" id="KW-0812">Transmembrane</keyword>
<dbReference type="PANTHER" id="PTHR41523:SF8">
    <property type="entry name" value="ETHYLENE RESPONSE SENSOR PROTEIN"/>
    <property type="match status" value="1"/>
</dbReference>
<dbReference type="Pfam" id="PF07568">
    <property type="entry name" value="HisKA_2"/>
    <property type="match status" value="1"/>
</dbReference>
<dbReference type="InterPro" id="IPR025201">
    <property type="entry name" value="KdpD_TM"/>
</dbReference>
<dbReference type="Proteomes" id="UP001217476">
    <property type="component" value="Chromosome"/>
</dbReference>
<dbReference type="InterPro" id="IPR011495">
    <property type="entry name" value="Sig_transdc_His_kin_sub2_dim/P"/>
</dbReference>
<evidence type="ECO:0000256" key="9">
    <source>
        <dbReference type="ARBA" id="ARBA00022840"/>
    </source>
</evidence>
<proteinExistence type="predicted"/>
<keyword evidence="7" id="KW-0547">Nucleotide-binding</keyword>
<evidence type="ECO:0000259" key="14">
    <source>
        <dbReference type="SMART" id="SM00387"/>
    </source>
</evidence>
<evidence type="ECO:0000256" key="11">
    <source>
        <dbReference type="ARBA" id="ARBA00023012"/>
    </source>
</evidence>
<evidence type="ECO:0000256" key="13">
    <source>
        <dbReference type="SAM" id="Phobius"/>
    </source>
</evidence>
<keyword evidence="11" id="KW-0902">Two-component regulatory system</keyword>
<keyword evidence="9" id="KW-0067">ATP-binding</keyword>